<name>A0A7U6JGC7_9GAMM</name>
<keyword evidence="4" id="KW-1185">Reference proteome</keyword>
<dbReference type="OrthoDB" id="9792269at2"/>
<dbReference type="PANTHER" id="PTHR12526">
    <property type="entry name" value="GLYCOSYLTRANSFERASE"/>
    <property type="match status" value="1"/>
</dbReference>
<dbReference type="RefSeq" id="WP_041065315.1">
    <property type="nucleotide sequence ID" value="NZ_AP012273.1"/>
</dbReference>
<dbReference type="GO" id="GO:0016757">
    <property type="term" value="F:glycosyltransferase activity"/>
    <property type="evidence" value="ECO:0007669"/>
    <property type="project" value="InterPro"/>
</dbReference>
<dbReference type="Gene3D" id="3.40.50.2000">
    <property type="entry name" value="Glycogen Phosphorylase B"/>
    <property type="match status" value="2"/>
</dbReference>
<evidence type="ECO:0000259" key="1">
    <source>
        <dbReference type="Pfam" id="PF00534"/>
    </source>
</evidence>
<evidence type="ECO:0000259" key="2">
    <source>
        <dbReference type="Pfam" id="PF13439"/>
    </source>
</evidence>
<dbReference type="Pfam" id="PF13439">
    <property type="entry name" value="Glyco_transf_4"/>
    <property type="match status" value="1"/>
</dbReference>
<keyword evidence="3" id="KW-0808">Transferase</keyword>
<feature type="domain" description="Glycosyltransferase subfamily 4-like N-terminal" evidence="2">
    <location>
        <begin position="18"/>
        <end position="179"/>
    </location>
</feature>
<protein>
    <submittedName>
        <fullName evidence="3">Glycosyl transferase family 1</fullName>
    </submittedName>
</protein>
<reference evidence="3 4" key="1">
    <citation type="journal article" date="2014" name="PLoS ONE">
        <title>Physiological and genomic features of a novel sulfur-oxidizing gammaproteobacterium belonging to a previously uncultivated symbiotic lineage isolated from a hydrothermal vent.</title>
        <authorList>
            <person name="Nunoura T."/>
            <person name="Takaki Y."/>
            <person name="Kazama H."/>
            <person name="Kakuta J."/>
            <person name="Shimamura S."/>
            <person name="Makita H."/>
            <person name="Hirai M."/>
            <person name="Miyazaki M."/>
            <person name="Takai K."/>
        </authorList>
    </citation>
    <scope>NUCLEOTIDE SEQUENCE [LARGE SCALE GENOMIC DNA]</scope>
    <source>
        <strain evidence="3 4">Hiromi1</strain>
    </source>
</reference>
<gene>
    <name evidence="3" type="ORF">TBH_C0579</name>
</gene>
<dbReference type="KEGG" id="tbn:TBH_C0579"/>
<dbReference type="SUPFAM" id="SSF53756">
    <property type="entry name" value="UDP-Glycosyltransferase/glycogen phosphorylase"/>
    <property type="match status" value="1"/>
</dbReference>
<evidence type="ECO:0000313" key="4">
    <source>
        <dbReference type="Proteomes" id="UP000031631"/>
    </source>
</evidence>
<dbReference type="InterPro" id="IPR028098">
    <property type="entry name" value="Glyco_trans_4-like_N"/>
</dbReference>
<dbReference type="InterPro" id="IPR001296">
    <property type="entry name" value="Glyco_trans_1"/>
</dbReference>
<dbReference type="GO" id="GO:1901135">
    <property type="term" value="P:carbohydrate derivative metabolic process"/>
    <property type="evidence" value="ECO:0007669"/>
    <property type="project" value="UniProtKB-ARBA"/>
</dbReference>
<dbReference type="Pfam" id="PF00534">
    <property type="entry name" value="Glycos_transf_1"/>
    <property type="match status" value="1"/>
</dbReference>
<organism evidence="3 4">
    <name type="scientific">Thiolapillus brandeum</name>
    <dbReference type="NCBI Taxonomy" id="1076588"/>
    <lineage>
        <taxon>Bacteria</taxon>
        <taxon>Pseudomonadati</taxon>
        <taxon>Pseudomonadota</taxon>
        <taxon>Gammaproteobacteria</taxon>
        <taxon>Chromatiales</taxon>
        <taxon>Sedimenticolaceae</taxon>
        <taxon>Thiolapillus</taxon>
    </lineage>
</organism>
<accession>A0A7U6JGC7</accession>
<dbReference type="Proteomes" id="UP000031631">
    <property type="component" value="Chromosome"/>
</dbReference>
<dbReference type="CDD" id="cd03811">
    <property type="entry name" value="GT4_GT28_WabH-like"/>
    <property type="match status" value="1"/>
</dbReference>
<feature type="domain" description="Glycosyl transferase family 1" evidence="1">
    <location>
        <begin position="187"/>
        <end position="336"/>
    </location>
</feature>
<dbReference type="AlphaFoldDB" id="A0A7U6JGC7"/>
<proteinExistence type="predicted"/>
<dbReference type="EMBL" id="AP012273">
    <property type="protein sequence ID" value="BAO43524.1"/>
    <property type="molecule type" value="Genomic_DNA"/>
</dbReference>
<evidence type="ECO:0000313" key="3">
    <source>
        <dbReference type="EMBL" id="BAO43524.1"/>
    </source>
</evidence>
<sequence>MVTGSIDITLFLPGLFGGGAERIFVRLANAFSKRGFNVEILVLSKEGPLFSEVADSVHVRVLNKSTPARAIPLLYRYLRTYKPKAVLSGLFHANVAMASAARLAHFGGRLVLSERSTLENSLRLRSRMDRFLLRHWIPVAYPWSSKVVVVANGVREELVRDFGLPRQDVQVIYNPIDIQMVQERSREPVSFPWEDNQPVIIAGGRLHIQKDFMTLMEAFALLRKETSARLVILGEGAERGRLEAYAQELGISEDVWLPGFVSNPWAYMRRSSLFVLSSLWEGLPGILLEAMALGLPLIATRCPSGPEEILENGRYGCLVPMRNPKVLSMAMAQGLSGKLPRYDVDLAMQRFDMSVATSRYLEALGF</sequence>